<gene>
    <name evidence="1" type="ordered locus">APP7_0813</name>
</gene>
<protein>
    <submittedName>
        <fullName evidence="1">Uncharacterized protein</fullName>
    </submittedName>
</protein>
<dbReference type="AlphaFoldDB" id="B3GXK6"/>
<reference evidence="2" key="1">
    <citation type="submission" date="2008-06" db="EMBL/GenBank/DDBJ databases">
        <title>Genome and proteome analysis of A. pleuropneumoniae serotype 7.</title>
        <authorList>
            <person name="Linke B."/>
            <person name="Buettner F."/>
            <person name="Martinez-Arias R."/>
            <person name="Goesmann A."/>
            <person name="Baltes N."/>
            <person name="Tegetmeyer H."/>
            <person name="Singh M."/>
            <person name="Gerlach G.F."/>
        </authorList>
    </citation>
    <scope>NUCLEOTIDE SEQUENCE [LARGE SCALE GENOMIC DNA]</scope>
    <source>
        <strain evidence="2">AP76</strain>
    </source>
</reference>
<dbReference type="Proteomes" id="UP000001226">
    <property type="component" value="Chromosome"/>
</dbReference>
<proteinExistence type="predicted"/>
<organism evidence="1 2">
    <name type="scientific">Actinobacillus pleuropneumoniae serotype 7 (strain AP76)</name>
    <dbReference type="NCBI Taxonomy" id="537457"/>
    <lineage>
        <taxon>Bacteria</taxon>
        <taxon>Pseudomonadati</taxon>
        <taxon>Pseudomonadota</taxon>
        <taxon>Gammaproteobacteria</taxon>
        <taxon>Pasteurellales</taxon>
        <taxon>Pasteurellaceae</taxon>
        <taxon>Actinobacillus</taxon>
    </lineage>
</organism>
<name>B3GXK6_ACTP7</name>
<sequence length="213" mass="24355">MKSIEAIYNHTIESLNNINTISQTAKKEASEGKDFIKHIISRVEEGKSIDFKQSLNDDLNSIPNIIKVSNERKNNLIRVALLNSGAAIQQIDNFIDTLNKFNEIEEFGIKTIINTKIKSTIEYVDKRIKYNNSIEGYFNGKKPKPKSTSQCDAEQKAAEIWAGDKMLSIQKVAEMVQYCCNITETIETIKRWIKPFDPLKGTGIKRKRQKKNK</sequence>
<accession>B3GXK6</accession>
<evidence type="ECO:0000313" key="1">
    <source>
        <dbReference type="EMBL" id="ACE61465.1"/>
    </source>
</evidence>
<evidence type="ECO:0000313" key="2">
    <source>
        <dbReference type="Proteomes" id="UP000001226"/>
    </source>
</evidence>
<dbReference type="HOGENOM" id="CLU_1292167_0_0_6"/>
<dbReference type="EMBL" id="CP001091">
    <property type="protein sequence ID" value="ACE61465.1"/>
    <property type="molecule type" value="Genomic_DNA"/>
</dbReference>
<dbReference type="RefSeq" id="WP_005617263.1">
    <property type="nucleotide sequence ID" value="NC_010939.1"/>
</dbReference>
<dbReference type="KEGG" id="apa:APP7_0813"/>